<dbReference type="FunFam" id="2.160.20.10:FF:000004">
    <property type="entry name" value="Pectin lyase-like superfamily protein"/>
    <property type="match status" value="1"/>
</dbReference>
<keyword evidence="7" id="KW-0961">Cell wall biogenesis/degradation</keyword>
<evidence type="ECO:0000256" key="6">
    <source>
        <dbReference type="ARBA" id="ARBA00023295"/>
    </source>
</evidence>
<name>A0A200QFV6_MACCD</name>
<dbReference type="InterPro" id="IPR012334">
    <property type="entry name" value="Pectin_lyas_fold"/>
</dbReference>
<dbReference type="PROSITE" id="PS00502">
    <property type="entry name" value="POLYGALACTURONASE"/>
    <property type="match status" value="1"/>
</dbReference>
<dbReference type="InterPro" id="IPR011050">
    <property type="entry name" value="Pectin_lyase_fold/virulence"/>
</dbReference>
<organism evidence="11 12">
    <name type="scientific">Macleaya cordata</name>
    <name type="common">Five-seeded plume-poppy</name>
    <name type="synonym">Bocconia cordata</name>
    <dbReference type="NCBI Taxonomy" id="56857"/>
    <lineage>
        <taxon>Eukaryota</taxon>
        <taxon>Viridiplantae</taxon>
        <taxon>Streptophyta</taxon>
        <taxon>Embryophyta</taxon>
        <taxon>Tracheophyta</taxon>
        <taxon>Spermatophyta</taxon>
        <taxon>Magnoliopsida</taxon>
        <taxon>Ranunculales</taxon>
        <taxon>Papaveraceae</taxon>
        <taxon>Papaveroideae</taxon>
        <taxon>Macleaya</taxon>
    </lineage>
</organism>
<dbReference type="STRING" id="56857.A0A200QFV6"/>
<keyword evidence="5 9" id="KW-0378">Hydrolase</keyword>
<evidence type="ECO:0000256" key="1">
    <source>
        <dbReference type="ARBA" id="ARBA00004191"/>
    </source>
</evidence>
<keyword evidence="12" id="KW-1185">Reference proteome</keyword>
<dbReference type="Proteomes" id="UP000195402">
    <property type="component" value="Unassembled WGS sequence"/>
</dbReference>
<dbReference type="GO" id="GO:0071555">
    <property type="term" value="P:cell wall organization"/>
    <property type="evidence" value="ECO:0007669"/>
    <property type="project" value="UniProtKB-KW"/>
</dbReference>
<keyword evidence="3" id="KW-0134">Cell wall</keyword>
<evidence type="ECO:0000256" key="4">
    <source>
        <dbReference type="ARBA" id="ARBA00022525"/>
    </source>
</evidence>
<dbReference type="GO" id="GO:0004650">
    <property type="term" value="F:polygalacturonase activity"/>
    <property type="evidence" value="ECO:0007669"/>
    <property type="project" value="InterPro"/>
</dbReference>
<evidence type="ECO:0000256" key="3">
    <source>
        <dbReference type="ARBA" id="ARBA00022512"/>
    </source>
</evidence>
<comment type="similarity">
    <text evidence="2 9">Belongs to the glycosyl hydrolase 28 family.</text>
</comment>
<keyword evidence="6 9" id="KW-0326">Glycosidase</keyword>
<evidence type="ECO:0000313" key="12">
    <source>
        <dbReference type="Proteomes" id="UP000195402"/>
    </source>
</evidence>
<evidence type="ECO:0000256" key="9">
    <source>
        <dbReference type="RuleBase" id="RU361169"/>
    </source>
</evidence>
<dbReference type="Gene3D" id="2.160.20.10">
    <property type="entry name" value="Single-stranded right-handed beta-helix, Pectin lyase-like"/>
    <property type="match status" value="1"/>
</dbReference>
<comment type="caution">
    <text evidence="11">The sequence shown here is derived from an EMBL/GenBank/DDBJ whole genome shotgun (WGS) entry which is preliminary data.</text>
</comment>
<evidence type="ECO:0000256" key="5">
    <source>
        <dbReference type="ARBA" id="ARBA00022801"/>
    </source>
</evidence>
<protein>
    <submittedName>
        <fullName evidence="11">Glycoside hydrolase</fullName>
    </submittedName>
</protein>
<dbReference type="OMA" id="NINGCKN"/>
<evidence type="ECO:0000256" key="2">
    <source>
        <dbReference type="ARBA" id="ARBA00008834"/>
    </source>
</evidence>
<dbReference type="InterPro" id="IPR006626">
    <property type="entry name" value="PbH1"/>
</dbReference>
<dbReference type="GO" id="GO:0005975">
    <property type="term" value="P:carbohydrate metabolic process"/>
    <property type="evidence" value="ECO:0007669"/>
    <property type="project" value="InterPro"/>
</dbReference>
<evidence type="ECO:0000313" key="11">
    <source>
        <dbReference type="EMBL" id="OVA09257.1"/>
    </source>
</evidence>
<dbReference type="Pfam" id="PF00295">
    <property type="entry name" value="Glyco_hydro_28"/>
    <property type="match status" value="1"/>
</dbReference>
<accession>A0A200QFV6</accession>
<dbReference type="SUPFAM" id="SSF51126">
    <property type="entry name" value="Pectin lyase-like"/>
    <property type="match status" value="1"/>
</dbReference>
<dbReference type="SMART" id="SM00710">
    <property type="entry name" value="PbH1"/>
    <property type="match status" value="6"/>
</dbReference>
<feature type="chain" id="PRO_5012939308" evidence="10">
    <location>
        <begin position="24"/>
        <end position="394"/>
    </location>
</feature>
<feature type="active site" evidence="8">
    <location>
        <position position="240"/>
    </location>
</feature>
<dbReference type="EMBL" id="MVGT01002161">
    <property type="protein sequence ID" value="OVA09257.1"/>
    <property type="molecule type" value="Genomic_DNA"/>
</dbReference>
<dbReference type="FunCoup" id="A0A200QFV6">
    <property type="interactions" value="110"/>
</dbReference>
<evidence type="ECO:0000256" key="10">
    <source>
        <dbReference type="SAM" id="SignalP"/>
    </source>
</evidence>
<reference evidence="11 12" key="1">
    <citation type="journal article" date="2017" name="Mol. Plant">
        <title>The Genome of Medicinal Plant Macleaya cordata Provides New Insights into Benzylisoquinoline Alkaloids Metabolism.</title>
        <authorList>
            <person name="Liu X."/>
            <person name="Liu Y."/>
            <person name="Huang P."/>
            <person name="Ma Y."/>
            <person name="Qing Z."/>
            <person name="Tang Q."/>
            <person name="Cao H."/>
            <person name="Cheng P."/>
            <person name="Zheng Y."/>
            <person name="Yuan Z."/>
            <person name="Zhou Y."/>
            <person name="Liu J."/>
            <person name="Tang Z."/>
            <person name="Zhuo Y."/>
            <person name="Zhang Y."/>
            <person name="Yu L."/>
            <person name="Huang J."/>
            <person name="Yang P."/>
            <person name="Peng Q."/>
            <person name="Zhang J."/>
            <person name="Jiang W."/>
            <person name="Zhang Z."/>
            <person name="Lin K."/>
            <person name="Ro D.K."/>
            <person name="Chen X."/>
            <person name="Xiong X."/>
            <person name="Shang Y."/>
            <person name="Huang S."/>
            <person name="Zeng J."/>
        </authorList>
    </citation>
    <scope>NUCLEOTIDE SEQUENCE [LARGE SCALE GENOMIC DNA]</scope>
    <source>
        <strain evidence="12">cv. BLH2017</strain>
        <tissue evidence="11">Root</tissue>
    </source>
</reference>
<dbReference type="InParanoid" id="A0A200QFV6"/>
<keyword evidence="10" id="KW-0732">Signal</keyword>
<dbReference type="PANTHER" id="PTHR31375">
    <property type="match status" value="1"/>
</dbReference>
<evidence type="ECO:0000256" key="8">
    <source>
        <dbReference type="PROSITE-ProRule" id="PRU10052"/>
    </source>
</evidence>
<evidence type="ECO:0000256" key="7">
    <source>
        <dbReference type="ARBA" id="ARBA00023316"/>
    </source>
</evidence>
<sequence>MNLRPNLGSICLLFLSVLCVSESADFNVVDHGATPDGIKDSTEAFVNTWKEACASEGSTTFVIPQGSFLVGQVNFKGPCKGNMNVLVQGNVKADPDPAKFPSSNWIVFEHMTGLQVSGGGVFDGQGSIAWTKNDCSKTGKCHSLPINIRFNFIENAFITHITSLNSKLMHININGCKNITLQSVKVTAPGNSLNTDGIHIGSSKGVNITDSVIATGDDCVSMGPGSVDIKVTGVTCGPGHGISVGSLGKYPNEESVSGITVRNCTLIGTSNGVRIKTWPKSPVSAASGFIFEDIVMDNVQNPIIIDQVYCPYVSCSQDNPSKVKISNVSFNKIRGTSATKNAVSIVCSKGVPCEDVKIGDIDLKYTGKDGPAASLCNFAKPILTGVQNPPIAIN</sequence>
<keyword evidence="4" id="KW-0964">Secreted</keyword>
<gene>
    <name evidence="11" type="ORF">BVC80_1785g44</name>
</gene>
<proteinExistence type="inferred from homology"/>
<feature type="signal peptide" evidence="10">
    <location>
        <begin position="1"/>
        <end position="23"/>
    </location>
</feature>
<dbReference type="InterPro" id="IPR000743">
    <property type="entry name" value="Glyco_hydro_28"/>
</dbReference>
<dbReference type="OrthoDB" id="187139at2759"/>
<comment type="subcellular location">
    <subcellularLocation>
        <location evidence="1">Secreted</location>
        <location evidence="1">Cell wall</location>
    </subcellularLocation>
</comment>
<dbReference type="AlphaFoldDB" id="A0A200QFV6"/>